<name>J9EU91_WUCBA</name>
<sequence>MMFGIPIDGKRVEKWSGKRSQRNDNGDMQIRAKRSHSQLFFLSSNFDIDVTMDASSSFIKKEKKQRNIIGKTYLRIQAALASSDQISSDYNDVSRPIRLTTNDSYDNSITLHRRSFC</sequence>
<proteinExistence type="predicted"/>
<protein>
    <submittedName>
        <fullName evidence="1">Uncharacterized protein</fullName>
    </submittedName>
</protein>
<evidence type="ECO:0000313" key="1">
    <source>
        <dbReference type="EMBL" id="EJW86141.1"/>
    </source>
</evidence>
<accession>J9EU91</accession>
<evidence type="ECO:0000313" key="2">
    <source>
        <dbReference type="Proteomes" id="UP000004810"/>
    </source>
</evidence>
<comment type="caution">
    <text evidence="1">The sequence shown here is derived from an EMBL/GenBank/DDBJ whole genome shotgun (WGS) entry which is preliminary data.</text>
</comment>
<dbReference type="EMBL" id="ADBV01000854">
    <property type="protein sequence ID" value="EJW86141.1"/>
    <property type="molecule type" value="Genomic_DNA"/>
</dbReference>
<dbReference type="Proteomes" id="UP000004810">
    <property type="component" value="Unassembled WGS sequence"/>
</dbReference>
<dbReference type="AlphaFoldDB" id="J9EU91"/>
<gene>
    <name evidence="1" type="ORF">WUBG_02949</name>
</gene>
<organism evidence="1 2">
    <name type="scientific">Wuchereria bancrofti</name>
    <dbReference type="NCBI Taxonomy" id="6293"/>
    <lineage>
        <taxon>Eukaryota</taxon>
        <taxon>Metazoa</taxon>
        <taxon>Ecdysozoa</taxon>
        <taxon>Nematoda</taxon>
        <taxon>Chromadorea</taxon>
        <taxon>Rhabditida</taxon>
        <taxon>Spirurina</taxon>
        <taxon>Spiruromorpha</taxon>
        <taxon>Filarioidea</taxon>
        <taxon>Onchocercidae</taxon>
        <taxon>Wuchereria</taxon>
    </lineage>
</organism>
<reference evidence="2" key="1">
    <citation type="submission" date="2012-08" db="EMBL/GenBank/DDBJ databases">
        <title>The Genome Sequence of Wuchereria bancrofti.</title>
        <authorList>
            <person name="Nutman T.B."/>
            <person name="Fink D.L."/>
            <person name="Russ C."/>
            <person name="Young S."/>
            <person name="Zeng Q."/>
            <person name="Koehrsen M."/>
            <person name="Alvarado L."/>
            <person name="Berlin A."/>
            <person name="Chapman S.B."/>
            <person name="Chen Z."/>
            <person name="Freedman E."/>
            <person name="Gellesch M."/>
            <person name="Goldberg J."/>
            <person name="Griggs A."/>
            <person name="Gujja S."/>
            <person name="Heilman E.R."/>
            <person name="Heiman D."/>
            <person name="Hepburn T."/>
            <person name="Howarth C."/>
            <person name="Jen D."/>
            <person name="Larson L."/>
            <person name="Lewis B."/>
            <person name="Mehta T."/>
            <person name="Park D."/>
            <person name="Pearson M."/>
            <person name="Roberts A."/>
            <person name="Saif S."/>
            <person name="Shea T."/>
            <person name="Shenoy N."/>
            <person name="Sisk P."/>
            <person name="Stolte C."/>
            <person name="Sykes S."/>
            <person name="Walk T."/>
            <person name="White J."/>
            <person name="Yandava C."/>
            <person name="Haas B."/>
            <person name="Henn M.R."/>
            <person name="Nusbaum C."/>
            <person name="Birren B."/>
        </authorList>
    </citation>
    <scope>NUCLEOTIDE SEQUENCE [LARGE SCALE GENOMIC DNA]</scope>
    <source>
        <strain evidence="2">NA</strain>
    </source>
</reference>